<accession>A0A157SU61</accession>
<name>A0A157SU61_9BORD</name>
<organism evidence="1 2">
    <name type="scientific">Bordetella ansorpii</name>
    <dbReference type="NCBI Taxonomy" id="288768"/>
    <lineage>
        <taxon>Bacteria</taxon>
        <taxon>Pseudomonadati</taxon>
        <taxon>Pseudomonadota</taxon>
        <taxon>Betaproteobacteria</taxon>
        <taxon>Burkholderiales</taxon>
        <taxon>Alcaligenaceae</taxon>
        <taxon>Bordetella</taxon>
    </lineage>
</organism>
<dbReference type="EMBL" id="FKIF01000009">
    <property type="protein sequence ID" value="SAI73979.1"/>
    <property type="molecule type" value="Genomic_DNA"/>
</dbReference>
<dbReference type="AlphaFoldDB" id="A0A157SU61"/>
<evidence type="ECO:0000313" key="2">
    <source>
        <dbReference type="Proteomes" id="UP000076848"/>
    </source>
</evidence>
<gene>
    <name evidence="1" type="ORF">SAMEA3906486_04962</name>
</gene>
<dbReference type="OrthoDB" id="9133429at2"/>
<protein>
    <submittedName>
        <fullName evidence="1">Uncharacterized protein</fullName>
    </submittedName>
</protein>
<keyword evidence="2" id="KW-1185">Reference proteome</keyword>
<sequence>MRALIEKNLNQPALVSALVDFTGLMARVDFNLGQAAFVVAAKGLRYGLPAAQKLARRTTRAAGQCGKRAE</sequence>
<evidence type="ECO:0000313" key="1">
    <source>
        <dbReference type="EMBL" id="SAI73979.1"/>
    </source>
</evidence>
<dbReference type="Proteomes" id="UP000076848">
    <property type="component" value="Unassembled WGS sequence"/>
</dbReference>
<reference evidence="1 2" key="1">
    <citation type="submission" date="2016-04" db="EMBL/GenBank/DDBJ databases">
        <authorList>
            <consortium name="Pathogen Informatics"/>
        </authorList>
    </citation>
    <scope>NUCLEOTIDE SEQUENCE [LARGE SCALE GENOMIC DNA]</scope>
    <source>
        <strain evidence="1 2">H050680373</strain>
    </source>
</reference>
<proteinExistence type="predicted"/>
<dbReference type="RefSeq" id="WP_082853267.1">
    <property type="nucleotide sequence ID" value="NZ_FKIF01000009.1"/>
</dbReference>